<keyword evidence="3" id="KW-0732">Signal</keyword>
<evidence type="ECO:0000313" key="5">
    <source>
        <dbReference type="Proteomes" id="UP000717585"/>
    </source>
</evidence>
<name>A0A8J6B7C2_9EUKA</name>
<evidence type="ECO:0000313" key="4">
    <source>
        <dbReference type="EMBL" id="KAG9394619.1"/>
    </source>
</evidence>
<evidence type="ECO:0000256" key="2">
    <source>
        <dbReference type="SAM" id="Phobius"/>
    </source>
</evidence>
<organism evidence="4 5">
    <name type="scientific">Carpediemonas membranifera</name>
    <dbReference type="NCBI Taxonomy" id="201153"/>
    <lineage>
        <taxon>Eukaryota</taxon>
        <taxon>Metamonada</taxon>
        <taxon>Carpediemonas-like organisms</taxon>
        <taxon>Carpediemonas</taxon>
    </lineage>
</organism>
<evidence type="ECO:0000256" key="1">
    <source>
        <dbReference type="SAM" id="MobiDB-lite"/>
    </source>
</evidence>
<feature type="transmembrane region" description="Helical" evidence="2">
    <location>
        <begin position="214"/>
        <end position="236"/>
    </location>
</feature>
<protein>
    <submittedName>
        <fullName evidence="4">Uncharacterized protein</fullName>
    </submittedName>
</protein>
<keyword evidence="2" id="KW-1133">Transmembrane helix</keyword>
<sequence>MGKNAVLLLLALITASLAVRTYTMDCQYSSDYRGEVHASMGANDVIGVIVTGDANPYTLVDISANFSEPLNAFIVPGAEYESFLHSTSTLHDLMGKATLTSLGRRVFTFSNNIDTFFKDETVVVVLNAPVTANVSMLVTMTSPVSTGWVLIVSTVIGMTVFFFVLYHAVVFAAVVIATAYAPVRTGPKSKWVALIRVLIPGASYNSYLGRPLAAVASLLTFGFCFGPLFALPIVLLRVHRYNGTHAGPSGPKPMLLAQRTNSAIDLDAIGTVNDGETHAPVHSPGLDSIGPVSRPWMPVWVDGTALDSESDDPSESGWMPGHAG</sequence>
<dbReference type="EMBL" id="JAHDYR010000014">
    <property type="protein sequence ID" value="KAG9394619.1"/>
    <property type="molecule type" value="Genomic_DNA"/>
</dbReference>
<proteinExistence type="predicted"/>
<feature type="region of interest" description="Disordered" evidence="1">
    <location>
        <begin position="303"/>
        <end position="324"/>
    </location>
</feature>
<keyword evidence="2" id="KW-0812">Transmembrane</keyword>
<dbReference type="Proteomes" id="UP000717585">
    <property type="component" value="Unassembled WGS sequence"/>
</dbReference>
<reference evidence="4" key="1">
    <citation type="submission" date="2021-05" db="EMBL/GenBank/DDBJ databases">
        <title>A free-living protist that lacks canonical eukaryotic 1 DNA replication and segregation systems.</title>
        <authorList>
            <person name="Salas-Leiva D.E."/>
            <person name="Tromer E.C."/>
            <person name="Curtis B.A."/>
            <person name="Jerlstrom-Hultqvist J."/>
            <person name="Kolisko M."/>
            <person name="Yi Z."/>
            <person name="Salas-Leiva J.S."/>
            <person name="Gallot-Lavallee L."/>
            <person name="Kops G.J.P.L."/>
            <person name="Archibald J.M."/>
            <person name="Simpson A.G.B."/>
            <person name="Roger A.J."/>
        </authorList>
    </citation>
    <scope>NUCLEOTIDE SEQUENCE</scope>
    <source>
        <strain evidence="4">BICM</strain>
    </source>
</reference>
<comment type="caution">
    <text evidence="4">The sequence shown here is derived from an EMBL/GenBank/DDBJ whole genome shotgun (WGS) entry which is preliminary data.</text>
</comment>
<accession>A0A8J6B7C2</accession>
<evidence type="ECO:0000256" key="3">
    <source>
        <dbReference type="SAM" id="SignalP"/>
    </source>
</evidence>
<keyword evidence="2" id="KW-0472">Membrane</keyword>
<gene>
    <name evidence="4" type="ORF">J8273_3873</name>
</gene>
<keyword evidence="5" id="KW-1185">Reference proteome</keyword>
<feature type="signal peptide" evidence="3">
    <location>
        <begin position="1"/>
        <end position="18"/>
    </location>
</feature>
<dbReference type="AlphaFoldDB" id="A0A8J6B7C2"/>
<feature type="chain" id="PRO_5035325290" evidence="3">
    <location>
        <begin position="19"/>
        <end position="324"/>
    </location>
</feature>
<feature type="transmembrane region" description="Helical" evidence="2">
    <location>
        <begin position="148"/>
        <end position="179"/>
    </location>
</feature>